<reference evidence="5 6" key="1">
    <citation type="journal article" date="2011" name="Science">
        <title>The Selaginella genome identifies genetic changes associated with the evolution of vascular plants.</title>
        <authorList>
            <person name="Banks J.A."/>
            <person name="Nishiyama T."/>
            <person name="Hasebe M."/>
            <person name="Bowman J.L."/>
            <person name="Gribskov M."/>
            <person name="dePamphilis C."/>
            <person name="Albert V.A."/>
            <person name="Aono N."/>
            <person name="Aoyama T."/>
            <person name="Ambrose B.A."/>
            <person name="Ashton N.W."/>
            <person name="Axtell M.J."/>
            <person name="Barker E."/>
            <person name="Barker M.S."/>
            <person name="Bennetzen J.L."/>
            <person name="Bonawitz N.D."/>
            <person name="Chapple C."/>
            <person name="Cheng C."/>
            <person name="Correa L.G."/>
            <person name="Dacre M."/>
            <person name="DeBarry J."/>
            <person name="Dreyer I."/>
            <person name="Elias M."/>
            <person name="Engstrom E.M."/>
            <person name="Estelle M."/>
            <person name="Feng L."/>
            <person name="Finet C."/>
            <person name="Floyd S.K."/>
            <person name="Frommer W.B."/>
            <person name="Fujita T."/>
            <person name="Gramzow L."/>
            <person name="Gutensohn M."/>
            <person name="Harholt J."/>
            <person name="Hattori M."/>
            <person name="Heyl A."/>
            <person name="Hirai T."/>
            <person name="Hiwatashi Y."/>
            <person name="Ishikawa M."/>
            <person name="Iwata M."/>
            <person name="Karol K.G."/>
            <person name="Koehler B."/>
            <person name="Kolukisaoglu U."/>
            <person name="Kubo M."/>
            <person name="Kurata T."/>
            <person name="Lalonde S."/>
            <person name="Li K."/>
            <person name="Li Y."/>
            <person name="Litt A."/>
            <person name="Lyons E."/>
            <person name="Manning G."/>
            <person name="Maruyama T."/>
            <person name="Michael T.P."/>
            <person name="Mikami K."/>
            <person name="Miyazaki S."/>
            <person name="Morinaga S."/>
            <person name="Murata T."/>
            <person name="Mueller-Roeber B."/>
            <person name="Nelson D.R."/>
            <person name="Obara M."/>
            <person name="Oguri Y."/>
            <person name="Olmstead R.G."/>
            <person name="Onodera N."/>
            <person name="Petersen B.L."/>
            <person name="Pils B."/>
            <person name="Prigge M."/>
            <person name="Rensing S.A."/>
            <person name="Riano-Pachon D.M."/>
            <person name="Roberts A.W."/>
            <person name="Sato Y."/>
            <person name="Scheller H.V."/>
            <person name="Schulz B."/>
            <person name="Schulz C."/>
            <person name="Shakirov E.V."/>
            <person name="Shibagaki N."/>
            <person name="Shinohara N."/>
            <person name="Shippen D.E."/>
            <person name="Soerensen I."/>
            <person name="Sotooka R."/>
            <person name="Sugimoto N."/>
            <person name="Sugita M."/>
            <person name="Sumikawa N."/>
            <person name="Tanurdzic M."/>
            <person name="Theissen G."/>
            <person name="Ulvskov P."/>
            <person name="Wakazuki S."/>
            <person name="Weng J.K."/>
            <person name="Willats W.W."/>
            <person name="Wipf D."/>
            <person name="Wolf P.G."/>
            <person name="Yang L."/>
            <person name="Zimmer A.D."/>
            <person name="Zhu Q."/>
            <person name="Mitros T."/>
            <person name="Hellsten U."/>
            <person name="Loque D."/>
            <person name="Otillar R."/>
            <person name="Salamov A."/>
            <person name="Schmutz J."/>
            <person name="Shapiro H."/>
            <person name="Lindquist E."/>
            <person name="Lucas S."/>
            <person name="Rokhsar D."/>
            <person name="Grigoriev I.V."/>
        </authorList>
    </citation>
    <scope>NUCLEOTIDE SEQUENCE [LARGE SCALE GENOMIC DNA]</scope>
</reference>
<evidence type="ECO:0000256" key="1">
    <source>
        <dbReference type="ARBA" id="ARBA00023125"/>
    </source>
</evidence>
<evidence type="ECO:0000313" key="6">
    <source>
        <dbReference type="Proteomes" id="UP000001514"/>
    </source>
</evidence>
<dbReference type="AlphaFoldDB" id="D8S7M0"/>
<dbReference type="EMBL" id="GL377605">
    <property type="protein sequence ID" value="EFJ19632.1"/>
    <property type="molecule type" value="Genomic_DNA"/>
</dbReference>
<sequence length="452" mass="49459">MDPQNRGSGSARLLGYTSRLARPRSMRARRVRCLKEKSGTIQQVKQGTEFFELLAAVAGQFLQDGGEPERGGDGSKPASKHGGSFRKRRYSSFSHKGSKRTKAADDLGSASQASPSMMSLDFEAKPGTSTPTLSGASSPRKTVKLSIKSFTVPELLIDMPESATKAVLDATTNLLGGGLKIRVFLHGKRVPDEEATLAQVGLSQNGKAGSLGFMLEPASSSSCEGPLLALSQQGSWYTADGSWVVEDQEKTEDNAEQKPDIDAKWTGTHLVLQGYKNKFQSVTDERTYKARFGETTSPQPDIKQCEATSPSLMRALPLSEAEGPGGLVQRAADNSQGLALVSLQKQMSLEGTKRRIRRPFTIAEVEALVFAVEKLGLGRWRDVKLWAFDQAKHRTYVDLKDKWKTLVHTARIAPHQRRGEPVPEELLERVIKAQDYWTARQAKQQAESTAAT</sequence>
<dbReference type="Gene3D" id="1.10.246.220">
    <property type="match status" value="1"/>
</dbReference>
<dbReference type="Proteomes" id="UP000001514">
    <property type="component" value="Unassembled WGS sequence"/>
</dbReference>
<accession>D8S7M0</accession>
<dbReference type="PANTHER" id="PTHR21717">
    <property type="entry name" value="TELOMERIC REPEAT BINDING PROTEIN"/>
    <property type="match status" value="1"/>
</dbReference>
<dbReference type="CDD" id="cd11660">
    <property type="entry name" value="SANT_TRF"/>
    <property type="match status" value="1"/>
</dbReference>
<feature type="region of interest" description="Disordered" evidence="2">
    <location>
        <begin position="64"/>
        <end position="114"/>
    </location>
</feature>
<dbReference type="PROSITE" id="PS51294">
    <property type="entry name" value="HTH_MYB"/>
    <property type="match status" value="1"/>
</dbReference>
<gene>
    <name evidence="5" type="ORF">SELMODRAFT_419035</name>
</gene>
<dbReference type="InterPro" id="IPR017930">
    <property type="entry name" value="Myb_dom"/>
</dbReference>
<evidence type="ECO:0000259" key="3">
    <source>
        <dbReference type="PROSITE" id="PS50090"/>
    </source>
</evidence>
<keyword evidence="1" id="KW-0238">DNA-binding</keyword>
<dbReference type="InterPro" id="IPR057625">
    <property type="entry name" value="TPR1-6-like_ubiquitin"/>
</dbReference>
<proteinExistence type="predicted"/>
<dbReference type="eggNOG" id="ENOG502QPSZ">
    <property type="taxonomic scope" value="Eukaryota"/>
</dbReference>
<dbReference type="InterPro" id="IPR001005">
    <property type="entry name" value="SANT/Myb"/>
</dbReference>
<dbReference type="STRING" id="88036.D8S7M0"/>
<dbReference type="SUPFAM" id="SSF46689">
    <property type="entry name" value="Homeodomain-like"/>
    <property type="match status" value="1"/>
</dbReference>
<protein>
    <submittedName>
        <fullName evidence="5">Uncharacterized protein</fullName>
    </submittedName>
</protein>
<dbReference type="GO" id="GO:0042162">
    <property type="term" value="F:telomeric DNA binding"/>
    <property type="evidence" value="ECO:0007669"/>
    <property type="project" value="UniProtKB-ARBA"/>
</dbReference>
<dbReference type="HOGENOM" id="CLU_606088_0_0_1"/>
<dbReference type="PROSITE" id="PS50090">
    <property type="entry name" value="MYB_LIKE"/>
    <property type="match status" value="1"/>
</dbReference>
<dbReference type="Gramene" id="EFJ19632">
    <property type="protein sequence ID" value="EFJ19632"/>
    <property type="gene ID" value="SELMODRAFT_419035"/>
</dbReference>
<dbReference type="Pfam" id="PF23603">
    <property type="entry name" value="Ubiquitin_TPR1"/>
    <property type="match status" value="1"/>
</dbReference>
<evidence type="ECO:0000313" key="5">
    <source>
        <dbReference type="EMBL" id="EFJ19632.1"/>
    </source>
</evidence>
<organism evidence="6">
    <name type="scientific">Selaginella moellendorffii</name>
    <name type="common">Spikemoss</name>
    <dbReference type="NCBI Taxonomy" id="88036"/>
    <lineage>
        <taxon>Eukaryota</taxon>
        <taxon>Viridiplantae</taxon>
        <taxon>Streptophyta</taxon>
        <taxon>Embryophyta</taxon>
        <taxon>Tracheophyta</taxon>
        <taxon>Lycopodiopsida</taxon>
        <taxon>Selaginellales</taxon>
        <taxon>Selaginellaceae</taxon>
        <taxon>Selaginella</taxon>
    </lineage>
</organism>
<dbReference type="FunCoup" id="D8S7M0">
    <property type="interactions" value="1034"/>
</dbReference>
<feature type="domain" description="Myb-like" evidence="3">
    <location>
        <begin position="352"/>
        <end position="407"/>
    </location>
</feature>
<feature type="region of interest" description="Disordered" evidence="2">
    <location>
        <begin position="1"/>
        <end position="28"/>
    </location>
</feature>
<dbReference type="KEGG" id="smo:SELMODRAFT_419035"/>
<keyword evidence="6" id="KW-1185">Reference proteome</keyword>
<feature type="compositionally biased region" description="Basic residues" evidence="2">
    <location>
        <begin position="83"/>
        <end position="101"/>
    </location>
</feature>
<dbReference type="InterPro" id="IPR009057">
    <property type="entry name" value="Homeodomain-like_sf"/>
</dbReference>
<dbReference type="InterPro" id="IPR031105">
    <property type="entry name" value="TRP_plant"/>
</dbReference>
<feature type="domain" description="HTH myb-type" evidence="4">
    <location>
        <begin position="352"/>
        <end position="411"/>
    </location>
</feature>
<dbReference type="InParanoid" id="D8S7M0"/>
<evidence type="ECO:0000256" key="2">
    <source>
        <dbReference type="SAM" id="MobiDB-lite"/>
    </source>
</evidence>
<name>D8S7M0_SELML</name>
<dbReference type="OMA" id="PAVTHER"/>
<dbReference type="PANTHER" id="PTHR21717:SF70">
    <property type="entry name" value="TELOMERE REPEAT-BINDING PROTEIN 2-RELATED"/>
    <property type="match status" value="1"/>
</dbReference>
<evidence type="ECO:0000259" key="4">
    <source>
        <dbReference type="PROSITE" id="PS51294"/>
    </source>
</evidence>